<accession>A0A818XIC2</accession>
<dbReference type="EMBL" id="CAJOBD010000928">
    <property type="protein sequence ID" value="CAF3737491.1"/>
    <property type="molecule type" value="Genomic_DNA"/>
</dbReference>
<reference evidence="2" key="1">
    <citation type="submission" date="2021-02" db="EMBL/GenBank/DDBJ databases">
        <authorList>
            <person name="Nowell W R."/>
        </authorList>
    </citation>
    <scope>NUCLEOTIDE SEQUENCE</scope>
</reference>
<comment type="caution">
    <text evidence="2">The sequence shown here is derived from an EMBL/GenBank/DDBJ whole genome shotgun (WGS) entry which is preliminary data.</text>
</comment>
<dbReference type="Proteomes" id="UP000663836">
    <property type="component" value="Unassembled WGS sequence"/>
</dbReference>
<dbReference type="Gene3D" id="3.40.50.1820">
    <property type="entry name" value="alpha/beta hydrolase"/>
    <property type="match status" value="1"/>
</dbReference>
<evidence type="ECO:0008006" key="4">
    <source>
        <dbReference type="Google" id="ProtNLM"/>
    </source>
</evidence>
<protein>
    <recommendedName>
        <fullName evidence="4">Chlorophyllase</fullName>
    </recommendedName>
</protein>
<feature type="transmembrane region" description="Helical" evidence="1">
    <location>
        <begin position="84"/>
        <end position="105"/>
    </location>
</feature>
<feature type="transmembrane region" description="Helical" evidence="1">
    <location>
        <begin position="55"/>
        <end position="77"/>
    </location>
</feature>
<evidence type="ECO:0000256" key="1">
    <source>
        <dbReference type="SAM" id="Phobius"/>
    </source>
</evidence>
<name>A0A818XIC2_9BILA</name>
<dbReference type="InterPro" id="IPR029058">
    <property type="entry name" value="AB_hydrolase_fold"/>
</dbReference>
<evidence type="ECO:0000313" key="3">
    <source>
        <dbReference type="Proteomes" id="UP000663836"/>
    </source>
</evidence>
<proteinExistence type="predicted"/>
<sequence>MNECDERMLLMTVENKYKLFDCNNVATFIQRLHDLNIKRDSDEKHYQRLYDFVDYLRFALSLSLTLFIGGITATILYRSKLLKVISCLLSIIGYIGVILILWFYLMDGYDMKIDVMIPSERFPHNITNDPSLNGNYSYSFLTYGSGFDERIDYGIKASIKTPTIDLSSIIKLSSSNKKIFKYNESTLPLNGRIWYPTNNTNPYPVVLMVHGNHLPTESSETGYEYLGKMLASQGFIAVSIDENFLNGGSSFFSSIEYGKISKIKKYSLSSSNGPEFIARSIIILETLQQFRLWNEQKTNEFYNKFDLSNIGLMGHSRGGEAIVIAYLFNKLNFLPDYPSDVLFNNYNFGIKVLFSIGGTDDGYMPLGRSLQLYDVTMLAIHGIYDGDVTSFLFQSKLTNLKFTSNTTNYNFKASLYVHQANHGQFNRNWGRYDLNPGINQFINVRPIMTMEEQQHISKIYMSALMNFVLKNQTHYRLLFEDYRSGLLYLPYTNYISTFQDSNEIIIADFENYDVTVGTIIGSKINITNLLLWSSVYVEVYRSSMLLLQSIENSIGKYTIHLQNTLNGSHVRFMIGCTPDGLVDNLSVILMYENETNDSFIVHVLPALTKQVFKISFEEYVTALQTISLPLSHPIIGLEFVINGTNAQFLIDNIVVVIN</sequence>
<keyword evidence="1" id="KW-0472">Membrane</keyword>
<keyword evidence="1" id="KW-0812">Transmembrane</keyword>
<gene>
    <name evidence="2" type="ORF">JBS370_LOCUS11793</name>
</gene>
<keyword evidence="1" id="KW-1133">Transmembrane helix</keyword>
<evidence type="ECO:0000313" key="2">
    <source>
        <dbReference type="EMBL" id="CAF3737491.1"/>
    </source>
</evidence>
<organism evidence="2 3">
    <name type="scientific">Rotaria sordida</name>
    <dbReference type="NCBI Taxonomy" id="392033"/>
    <lineage>
        <taxon>Eukaryota</taxon>
        <taxon>Metazoa</taxon>
        <taxon>Spiralia</taxon>
        <taxon>Gnathifera</taxon>
        <taxon>Rotifera</taxon>
        <taxon>Eurotatoria</taxon>
        <taxon>Bdelloidea</taxon>
        <taxon>Philodinida</taxon>
        <taxon>Philodinidae</taxon>
        <taxon>Rotaria</taxon>
    </lineage>
</organism>
<dbReference type="SUPFAM" id="SSF53474">
    <property type="entry name" value="alpha/beta-Hydrolases"/>
    <property type="match status" value="1"/>
</dbReference>
<dbReference type="AlphaFoldDB" id="A0A818XIC2"/>